<keyword evidence="4" id="KW-1185">Reference proteome</keyword>
<dbReference type="SUPFAM" id="SSF56672">
    <property type="entry name" value="DNA/RNA polymerases"/>
    <property type="match status" value="1"/>
</dbReference>
<gene>
    <name evidence="3" type="ORF">PARMNEM_LOCUS17787</name>
</gene>
<sequence>MLNQNIIRPSVSPWSAPVWVVPKKLDASGKRKWRIVIDYRHLNDITVSESYPLPLITDILDQLGHSKYFTTLDLATGFHQIKMDSKDAPKTGFTISTNSSMSGHYEFTRMPFGLKNAPSTFQRLMNTVLSGLQGLHCYVYLDDCIIYSHNLNEHMEKLKLVFNKLREYNLKLQPDKCEFLRREVTYLGHIITDKGVSPNPEKVKAVSQFPIPKSPKEIKSFLGLIGYYRRFIDNFSKLTKPLTSLLKRNITFHWFQEQQIAFDVLLRCSNIQTSLNRS</sequence>
<dbReference type="EMBL" id="CAVLGL010000104">
    <property type="protein sequence ID" value="CAK1598842.1"/>
    <property type="molecule type" value="Genomic_DNA"/>
</dbReference>
<dbReference type="PANTHER" id="PTHR33064">
    <property type="entry name" value="POL PROTEIN"/>
    <property type="match status" value="1"/>
</dbReference>
<dbReference type="InterPro" id="IPR043502">
    <property type="entry name" value="DNA/RNA_pol_sf"/>
</dbReference>
<dbReference type="Pfam" id="PF00078">
    <property type="entry name" value="RVT_1"/>
    <property type="match status" value="1"/>
</dbReference>
<dbReference type="Gene3D" id="3.10.10.10">
    <property type="entry name" value="HIV Type 1 Reverse Transcriptase, subunit A, domain 1"/>
    <property type="match status" value="1"/>
</dbReference>
<protein>
    <recommendedName>
        <fullName evidence="1">RNA-directed DNA polymerase</fullName>
        <ecNumber evidence="1">2.7.7.49</ecNumber>
    </recommendedName>
</protein>
<dbReference type="FunFam" id="3.30.70.270:FF:000020">
    <property type="entry name" value="Transposon Tf2-6 polyprotein-like Protein"/>
    <property type="match status" value="1"/>
</dbReference>
<dbReference type="Gene3D" id="3.30.70.270">
    <property type="match status" value="2"/>
</dbReference>
<comment type="caution">
    <text evidence="3">The sequence shown here is derived from an EMBL/GenBank/DDBJ whole genome shotgun (WGS) entry which is preliminary data.</text>
</comment>
<dbReference type="InterPro" id="IPR043128">
    <property type="entry name" value="Rev_trsase/Diguanyl_cyclase"/>
</dbReference>
<organism evidence="3 4">
    <name type="scientific">Parnassius mnemosyne</name>
    <name type="common">clouded apollo</name>
    <dbReference type="NCBI Taxonomy" id="213953"/>
    <lineage>
        <taxon>Eukaryota</taxon>
        <taxon>Metazoa</taxon>
        <taxon>Ecdysozoa</taxon>
        <taxon>Arthropoda</taxon>
        <taxon>Hexapoda</taxon>
        <taxon>Insecta</taxon>
        <taxon>Pterygota</taxon>
        <taxon>Neoptera</taxon>
        <taxon>Endopterygota</taxon>
        <taxon>Lepidoptera</taxon>
        <taxon>Glossata</taxon>
        <taxon>Ditrysia</taxon>
        <taxon>Papilionoidea</taxon>
        <taxon>Papilionidae</taxon>
        <taxon>Parnassiinae</taxon>
        <taxon>Parnassini</taxon>
        <taxon>Parnassius</taxon>
        <taxon>Driopa</taxon>
    </lineage>
</organism>
<evidence type="ECO:0000313" key="4">
    <source>
        <dbReference type="Proteomes" id="UP001314205"/>
    </source>
</evidence>
<dbReference type="FunFam" id="3.30.70.270:FF:000003">
    <property type="entry name" value="Transposon Ty3-G Gag-Pol polyprotein"/>
    <property type="match status" value="1"/>
</dbReference>
<name>A0AAV1LXC0_9NEOP</name>
<dbReference type="PANTHER" id="PTHR33064:SF37">
    <property type="entry name" value="RIBONUCLEASE H"/>
    <property type="match status" value="1"/>
</dbReference>
<dbReference type="InterPro" id="IPR051320">
    <property type="entry name" value="Viral_Replic_Matur_Polypro"/>
</dbReference>
<accession>A0AAV1LXC0</accession>
<dbReference type="EC" id="2.7.7.49" evidence="1"/>
<dbReference type="AlphaFoldDB" id="A0AAV1LXC0"/>
<dbReference type="GO" id="GO:0003964">
    <property type="term" value="F:RNA-directed DNA polymerase activity"/>
    <property type="evidence" value="ECO:0007669"/>
    <property type="project" value="UniProtKB-EC"/>
</dbReference>
<evidence type="ECO:0000313" key="3">
    <source>
        <dbReference type="EMBL" id="CAK1598842.1"/>
    </source>
</evidence>
<evidence type="ECO:0000256" key="1">
    <source>
        <dbReference type="ARBA" id="ARBA00012493"/>
    </source>
</evidence>
<dbReference type="PROSITE" id="PS50878">
    <property type="entry name" value="RT_POL"/>
    <property type="match status" value="1"/>
</dbReference>
<proteinExistence type="predicted"/>
<dbReference type="InterPro" id="IPR000477">
    <property type="entry name" value="RT_dom"/>
</dbReference>
<evidence type="ECO:0000259" key="2">
    <source>
        <dbReference type="PROSITE" id="PS50878"/>
    </source>
</evidence>
<feature type="domain" description="Reverse transcriptase" evidence="2">
    <location>
        <begin position="2"/>
        <end position="191"/>
    </location>
</feature>
<dbReference type="CDD" id="cd01647">
    <property type="entry name" value="RT_LTR"/>
    <property type="match status" value="1"/>
</dbReference>
<reference evidence="3 4" key="1">
    <citation type="submission" date="2023-11" db="EMBL/GenBank/DDBJ databases">
        <authorList>
            <person name="Hedman E."/>
            <person name="Englund M."/>
            <person name="Stromberg M."/>
            <person name="Nyberg Akerstrom W."/>
            <person name="Nylinder S."/>
            <person name="Jareborg N."/>
            <person name="Kallberg Y."/>
            <person name="Kronander E."/>
        </authorList>
    </citation>
    <scope>NUCLEOTIDE SEQUENCE [LARGE SCALE GENOMIC DNA]</scope>
</reference>
<dbReference type="Proteomes" id="UP001314205">
    <property type="component" value="Unassembled WGS sequence"/>
</dbReference>